<feature type="domain" description="Glycosyl transferase family 1" evidence="1">
    <location>
        <begin position="176"/>
        <end position="343"/>
    </location>
</feature>
<dbReference type="PANTHER" id="PTHR12526">
    <property type="entry name" value="GLYCOSYLTRANSFERASE"/>
    <property type="match status" value="1"/>
</dbReference>
<dbReference type="EMBL" id="JACYFC010000001">
    <property type="protein sequence ID" value="MBD5769795.1"/>
    <property type="molecule type" value="Genomic_DNA"/>
</dbReference>
<evidence type="ECO:0000259" key="2">
    <source>
        <dbReference type="Pfam" id="PF13439"/>
    </source>
</evidence>
<name>A0ABR8NW19_9GAMM</name>
<dbReference type="PANTHER" id="PTHR12526:SF630">
    <property type="entry name" value="GLYCOSYLTRANSFERASE"/>
    <property type="match status" value="1"/>
</dbReference>
<dbReference type="CDD" id="cd03801">
    <property type="entry name" value="GT4_PimA-like"/>
    <property type="match status" value="1"/>
</dbReference>
<reference evidence="3 4" key="1">
    <citation type="submission" date="2020-09" db="EMBL/GenBank/DDBJ databases">
        <title>Marinomonas sp. nov., isolated from the cysticercosis algae of Qingdao, China.</title>
        <authorList>
            <person name="Sun X."/>
        </authorList>
    </citation>
    <scope>NUCLEOTIDE SEQUENCE [LARGE SCALE GENOMIC DNA]</scope>
    <source>
        <strain evidence="3 4">SM2066</strain>
    </source>
</reference>
<dbReference type="Proteomes" id="UP000604161">
    <property type="component" value="Unassembled WGS sequence"/>
</dbReference>
<comment type="caution">
    <text evidence="3">The sequence shown here is derived from an EMBL/GenBank/DDBJ whole genome shotgun (WGS) entry which is preliminary data.</text>
</comment>
<dbReference type="Pfam" id="PF00534">
    <property type="entry name" value="Glycos_transf_1"/>
    <property type="match status" value="1"/>
</dbReference>
<dbReference type="InterPro" id="IPR001296">
    <property type="entry name" value="Glyco_trans_1"/>
</dbReference>
<organism evidence="3 4">
    <name type="scientific">Marinomonas colpomeniae</name>
    <dbReference type="NCBI Taxonomy" id="2774408"/>
    <lineage>
        <taxon>Bacteria</taxon>
        <taxon>Pseudomonadati</taxon>
        <taxon>Pseudomonadota</taxon>
        <taxon>Gammaproteobacteria</taxon>
        <taxon>Oceanospirillales</taxon>
        <taxon>Oceanospirillaceae</taxon>
        <taxon>Marinomonas</taxon>
    </lineage>
</organism>
<feature type="domain" description="Glycosyltransferase subfamily 4-like N-terminal" evidence="2">
    <location>
        <begin position="16"/>
        <end position="156"/>
    </location>
</feature>
<evidence type="ECO:0000313" key="3">
    <source>
        <dbReference type="EMBL" id="MBD5769795.1"/>
    </source>
</evidence>
<evidence type="ECO:0000259" key="1">
    <source>
        <dbReference type="Pfam" id="PF00534"/>
    </source>
</evidence>
<evidence type="ECO:0000313" key="4">
    <source>
        <dbReference type="Proteomes" id="UP000604161"/>
    </source>
</evidence>
<protein>
    <submittedName>
        <fullName evidence="3">Glycosyltransferase family 4 protein</fullName>
    </submittedName>
</protein>
<sequence>MSNSLNILHVCLSPGYGGLEMYPIRTGKAMVFNGYNVYGLAQLGTPTHDSMLNEFTDTFSLQSRSSGYLKLFTLAKWIRKYNISHVHCHKSSDLILAVLLKKLCDFKLIYTDHMGVKRPKKDFYHNFIYRNVDLLLSISHFTRSFNVKALPIDPDKNKTLWLGTKIPETHSTDLNLRQELSLSNEIKLVGIIGRVSHGKGHEELLAAFKKMECTETHLLIVGGLTAQAGGDEGYVQGLKSYVADNDLQDRVTFYGFSDETKRLLSAIDVVVIPSHLEAFGLTVIEAMAVGKAIIGSSHGAIPEILEDSGILVDPFDVSAFSKVIDALCSNSQERERLSRISKRRAQEYFDQDKHIQSLLALYQECG</sequence>
<accession>A0ABR8NW19</accession>
<dbReference type="Gene3D" id="3.40.50.2000">
    <property type="entry name" value="Glycogen Phosphorylase B"/>
    <property type="match status" value="2"/>
</dbReference>
<dbReference type="InterPro" id="IPR028098">
    <property type="entry name" value="Glyco_trans_4-like_N"/>
</dbReference>
<keyword evidence="4" id="KW-1185">Reference proteome</keyword>
<dbReference type="RefSeq" id="WP_191593181.1">
    <property type="nucleotide sequence ID" value="NZ_JACYFC010000001.1"/>
</dbReference>
<gene>
    <name evidence="3" type="ORF">IF202_01915</name>
</gene>
<dbReference type="SUPFAM" id="SSF53756">
    <property type="entry name" value="UDP-Glycosyltransferase/glycogen phosphorylase"/>
    <property type="match status" value="1"/>
</dbReference>
<proteinExistence type="predicted"/>
<dbReference type="Pfam" id="PF13439">
    <property type="entry name" value="Glyco_transf_4"/>
    <property type="match status" value="1"/>
</dbReference>